<dbReference type="Proteomes" id="UP000449846">
    <property type="component" value="Unassembled WGS sequence"/>
</dbReference>
<evidence type="ECO:0000313" key="2">
    <source>
        <dbReference type="EMBL" id="MTH57775.1"/>
    </source>
</evidence>
<evidence type="ECO:0000313" key="3">
    <source>
        <dbReference type="Proteomes" id="UP000449846"/>
    </source>
</evidence>
<accession>A0A844HHU5</accession>
<dbReference type="InterPro" id="IPR053136">
    <property type="entry name" value="UTP_pyrophosphatase-like"/>
</dbReference>
<protein>
    <submittedName>
        <fullName evidence="2">DUF45 domain-containing protein</fullName>
    </submittedName>
</protein>
<dbReference type="RefSeq" id="WP_155037713.1">
    <property type="nucleotide sequence ID" value="NZ_JBHGCD010000006.1"/>
</dbReference>
<evidence type="ECO:0000259" key="1">
    <source>
        <dbReference type="Pfam" id="PF01863"/>
    </source>
</evidence>
<dbReference type="PANTHER" id="PTHR30399">
    <property type="entry name" value="UNCHARACTERIZED PROTEIN YGJP"/>
    <property type="match status" value="1"/>
</dbReference>
<dbReference type="CDD" id="cd07344">
    <property type="entry name" value="M48_yhfN_like"/>
    <property type="match status" value="1"/>
</dbReference>
<dbReference type="Gene3D" id="3.30.2010.10">
    <property type="entry name" value="Metalloproteases ('zincins'), catalytic domain"/>
    <property type="match status" value="1"/>
</dbReference>
<gene>
    <name evidence="2" type="ORF">GL300_00960</name>
</gene>
<sequence length="231" mass="26099">MTQRDERILVGGDIPVLLRRSSRARRMTLRVTRAEGQVVLTLPLRASLNEGRAFAESRAEWLRSVRAEMPPLALVQPGALLPVEGLRYEITPAATRAVRIEGDRLLVPKGRPVGTVVAAYLKHLAHSRLVPACDRHAARLGRSFRAIALRDTRSRWGSCTHDGRLMFSWRLAMAPREVLDYVAAHEVAHLAHMDHSPAFWAATERLYPGCQLQRGWLRQNGHEILAWRFSE</sequence>
<keyword evidence="3" id="KW-1185">Reference proteome</keyword>
<reference evidence="2 3" key="1">
    <citation type="submission" date="2019-11" db="EMBL/GenBank/DDBJ databases">
        <authorList>
            <person name="Dong K."/>
        </authorList>
    </citation>
    <scope>NUCLEOTIDE SEQUENCE [LARGE SCALE GENOMIC DNA]</scope>
    <source>
        <strain evidence="2 3">NBRC 112902</strain>
    </source>
</reference>
<dbReference type="AlphaFoldDB" id="A0A844HHU5"/>
<name>A0A844HHU5_9RHOB</name>
<comment type="caution">
    <text evidence="2">The sequence shown here is derived from an EMBL/GenBank/DDBJ whole genome shotgun (WGS) entry which is preliminary data.</text>
</comment>
<dbReference type="OrthoDB" id="9795402at2"/>
<proteinExistence type="predicted"/>
<dbReference type="PANTHER" id="PTHR30399:SF1">
    <property type="entry name" value="UTP PYROPHOSPHATASE"/>
    <property type="match status" value="1"/>
</dbReference>
<feature type="domain" description="YgjP-like metallopeptidase" evidence="1">
    <location>
        <begin position="26"/>
        <end position="220"/>
    </location>
</feature>
<dbReference type="EMBL" id="WMIG01000001">
    <property type="protein sequence ID" value="MTH57775.1"/>
    <property type="molecule type" value="Genomic_DNA"/>
</dbReference>
<organism evidence="2 3">
    <name type="scientific">Paracoccus litorisediminis</name>
    <dbReference type="NCBI Taxonomy" id="2006130"/>
    <lineage>
        <taxon>Bacteria</taxon>
        <taxon>Pseudomonadati</taxon>
        <taxon>Pseudomonadota</taxon>
        <taxon>Alphaproteobacteria</taxon>
        <taxon>Rhodobacterales</taxon>
        <taxon>Paracoccaceae</taxon>
        <taxon>Paracoccus</taxon>
    </lineage>
</organism>
<dbReference type="InterPro" id="IPR002725">
    <property type="entry name" value="YgjP-like_metallopeptidase"/>
</dbReference>
<dbReference type="Pfam" id="PF01863">
    <property type="entry name" value="YgjP-like"/>
    <property type="match status" value="1"/>
</dbReference>